<keyword evidence="2" id="KW-1185">Reference proteome</keyword>
<sequence>MNINLIKTINNYKDYNYFYKNLNKLVLYKSNFTTFSSILKITIIKFNLKILLINKAISITNKYKIERIKKNLVFKNRIFSDNCKYFKYILEVAY</sequence>
<gene>
    <name evidence="1" type="ORF">C8034_v005789</name>
</gene>
<accession>A0A4R8REN4</accession>
<evidence type="ECO:0000313" key="1">
    <source>
        <dbReference type="EMBL" id="TDZ58365.1"/>
    </source>
</evidence>
<evidence type="ECO:0000313" key="2">
    <source>
        <dbReference type="Proteomes" id="UP000295604"/>
    </source>
</evidence>
<protein>
    <submittedName>
        <fullName evidence="1">Uncharacterized protein</fullName>
    </submittedName>
</protein>
<dbReference type="AlphaFoldDB" id="A0A4R8REN4"/>
<dbReference type="EMBL" id="QAPF01002538">
    <property type="protein sequence ID" value="TDZ58365.1"/>
    <property type="molecule type" value="Genomic_DNA"/>
</dbReference>
<comment type="caution">
    <text evidence="1">The sequence shown here is derived from an EMBL/GenBank/DDBJ whole genome shotgun (WGS) entry which is preliminary data.</text>
</comment>
<dbReference type="Proteomes" id="UP000295604">
    <property type="component" value="Unassembled WGS sequence"/>
</dbReference>
<name>A0A4R8REN4_9PEZI</name>
<reference evidence="1 2" key="1">
    <citation type="submission" date="2018-11" db="EMBL/GenBank/DDBJ databases">
        <title>Genome sequence and assembly of Colletotrichum sidae.</title>
        <authorList>
            <person name="Gan P."/>
            <person name="Shirasu K."/>
        </authorList>
    </citation>
    <scope>NUCLEOTIDE SEQUENCE [LARGE SCALE GENOMIC DNA]</scope>
    <source>
        <strain evidence="1 2">CBS 518.97</strain>
    </source>
</reference>
<proteinExistence type="predicted"/>
<organism evidence="1 2">
    <name type="scientific">Colletotrichum sidae</name>
    <dbReference type="NCBI Taxonomy" id="1347389"/>
    <lineage>
        <taxon>Eukaryota</taxon>
        <taxon>Fungi</taxon>
        <taxon>Dikarya</taxon>
        <taxon>Ascomycota</taxon>
        <taxon>Pezizomycotina</taxon>
        <taxon>Sordariomycetes</taxon>
        <taxon>Hypocreomycetidae</taxon>
        <taxon>Glomerellales</taxon>
        <taxon>Glomerellaceae</taxon>
        <taxon>Colletotrichum</taxon>
        <taxon>Colletotrichum orbiculare species complex</taxon>
    </lineage>
</organism>